<protein>
    <submittedName>
        <fullName evidence="6">LysR family transcriptional regulator</fullName>
    </submittedName>
</protein>
<evidence type="ECO:0000256" key="1">
    <source>
        <dbReference type="ARBA" id="ARBA00009437"/>
    </source>
</evidence>
<dbReference type="EMBL" id="CP043311">
    <property type="protein sequence ID" value="QEY60639.1"/>
    <property type="molecule type" value="Genomic_DNA"/>
</dbReference>
<dbReference type="InterPro" id="IPR050389">
    <property type="entry name" value="LysR-type_TF"/>
</dbReference>
<evidence type="ECO:0000256" key="3">
    <source>
        <dbReference type="ARBA" id="ARBA00023125"/>
    </source>
</evidence>
<dbReference type="GO" id="GO:0003677">
    <property type="term" value="F:DNA binding"/>
    <property type="evidence" value="ECO:0007669"/>
    <property type="project" value="UniProtKB-KW"/>
</dbReference>
<dbReference type="Pfam" id="PF03466">
    <property type="entry name" value="LysR_substrate"/>
    <property type="match status" value="1"/>
</dbReference>
<dbReference type="InterPro" id="IPR005119">
    <property type="entry name" value="LysR_subst-bd"/>
</dbReference>
<dbReference type="Pfam" id="PF00126">
    <property type="entry name" value="HTH_1"/>
    <property type="match status" value="1"/>
</dbReference>
<dbReference type="InterPro" id="IPR037402">
    <property type="entry name" value="YidZ_PBP2"/>
</dbReference>
<dbReference type="PANTHER" id="PTHR30118:SF15">
    <property type="entry name" value="TRANSCRIPTIONAL REGULATORY PROTEIN"/>
    <property type="match status" value="1"/>
</dbReference>
<dbReference type="CDD" id="cd08417">
    <property type="entry name" value="PBP2_Nitroaromatics_like"/>
    <property type="match status" value="1"/>
</dbReference>
<dbReference type="InterPro" id="IPR036390">
    <property type="entry name" value="WH_DNA-bd_sf"/>
</dbReference>
<organism evidence="6 7">
    <name type="scientific">Metapseudomonas lalkuanensis</name>
    <dbReference type="NCBI Taxonomy" id="2604832"/>
    <lineage>
        <taxon>Bacteria</taxon>
        <taxon>Pseudomonadati</taxon>
        <taxon>Pseudomonadota</taxon>
        <taxon>Gammaproteobacteria</taxon>
        <taxon>Pseudomonadales</taxon>
        <taxon>Pseudomonadaceae</taxon>
        <taxon>Metapseudomonas</taxon>
    </lineage>
</organism>
<accession>A0A5J6QJB0</accession>
<dbReference type="PROSITE" id="PS50931">
    <property type="entry name" value="HTH_LYSR"/>
    <property type="match status" value="1"/>
</dbReference>
<comment type="similarity">
    <text evidence="1">Belongs to the LysR transcriptional regulatory family.</text>
</comment>
<dbReference type="Proteomes" id="UP000327179">
    <property type="component" value="Chromosome"/>
</dbReference>
<evidence type="ECO:0000256" key="4">
    <source>
        <dbReference type="ARBA" id="ARBA00023163"/>
    </source>
</evidence>
<dbReference type="Gene3D" id="3.40.190.10">
    <property type="entry name" value="Periplasmic binding protein-like II"/>
    <property type="match status" value="2"/>
</dbReference>
<evidence type="ECO:0000259" key="5">
    <source>
        <dbReference type="PROSITE" id="PS50931"/>
    </source>
</evidence>
<evidence type="ECO:0000313" key="6">
    <source>
        <dbReference type="EMBL" id="QEY60639.1"/>
    </source>
</evidence>
<dbReference type="GO" id="GO:0003700">
    <property type="term" value="F:DNA-binding transcription factor activity"/>
    <property type="evidence" value="ECO:0007669"/>
    <property type="project" value="InterPro"/>
</dbReference>
<keyword evidence="7" id="KW-1185">Reference proteome</keyword>
<evidence type="ECO:0000313" key="7">
    <source>
        <dbReference type="Proteomes" id="UP000327179"/>
    </source>
</evidence>
<keyword evidence="3" id="KW-0238">DNA-binding</keyword>
<dbReference type="RefSeq" id="WP_151131193.1">
    <property type="nucleotide sequence ID" value="NZ_CP043311.1"/>
</dbReference>
<reference evidence="6 7" key="1">
    <citation type="submission" date="2019-08" db="EMBL/GenBank/DDBJ databases">
        <title>Whole-genome Sequencing of e-waste polymer degrading bacterium Pseudomonas sp. strain PE08.</title>
        <authorList>
            <person name="Kirdat K."/>
            <person name="Debbarma P."/>
            <person name="Narawade N."/>
            <person name="Suyal D."/>
            <person name="Thorat V."/>
            <person name="Shouche Y."/>
            <person name="Goel R."/>
            <person name="Yadav A."/>
        </authorList>
    </citation>
    <scope>NUCLEOTIDE SEQUENCE [LARGE SCALE GENOMIC DNA]</scope>
    <source>
        <strain evidence="6 7">PE08</strain>
    </source>
</reference>
<dbReference type="InterPro" id="IPR000847">
    <property type="entry name" value="LysR_HTH_N"/>
</dbReference>
<proteinExistence type="inferred from homology"/>
<keyword evidence="4" id="KW-0804">Transcription</keyword>
<dbReference type="SUPFAM" id="SSF53850">
    <property type="entry name" value="Periplasmic binding protein-like II"/>
    <property type="match status" value="1"/>
</dbReference>
<name>A0A5J6QJB0_9GAMM</name>
<dbReference type="KEGG" id="plal:FXN65_00775"/>
<evidence type="ECO:0000256" key="2">
    <source>
        <dbReference type="ARBA" id="ARBA00023015"/>
    </source>
</evidence>
<feature type="domain" description="HTH lysR-type" evidence="5">
    <location>
        <begin position="10"/>
        <end position="67"/>
    </location>
</feature>
<dbReference type="InterPro" id="IPR036388">
    <property type="entry name" value="WH-like_DNA-bd_sf"/>
</dbReference>
<dbReference type="SUPFAM" id="SSF46785">
    <property type="entry name" value="Winged helix' DNA-binding domain"/>
    <property type="match status" value="1"/>
</dbReference>
<dbReference type="PANTHER" id="PTHR30118">
    <property type="entry name" value="HTH-TYPE TRANSCRIPTIONAL REGULATOR LEUO-RELATED"/>
    <property type="match status" value="1"/>
</dbReference>
<keyword evidence="2" id="KW-0805">Transcription regulation</keyword>
<dbReference type="Gene3D" id="1.10.10.10">
    <property type="entry name" value="Winged helix-like DNA-binding domain superfamily/Winged helix DNA-binding domain"/>
    <property type="match status" value="1"/>
</dbReference>
<dbReference type="AlphaFoldDB" id="A0A5J6QJB0"/>
<gene>
    <name evidence="6" type="ORF">FXN65_00775</name>
</gene>
<sequence>MLLANGLRKIDIQDLLVFLEIHERQHLGEVAEVLNLSASSVSYSLKKLRSTLDDELFIATRSGMRPTRKAMAMRPHARAMIELMNACFSEANAFDPSQAPRTFRLCAPEYFELLILPPLLRRLSDAGYPVSLDVQRLGREIPAEALVHGELDLALGFGPHQHRAHPGLVSLALLKDDLLCVRAAGTASVDDLDAFCARRQVFPTPWDSDRNMIDGWLQQQGRSRQIAARTNNYLAALQLIPASELLMVMPARVHEHLGDARTATSRLPDLPSFSLELLWAQPFDQDPANVWLREQILSVCAEQSLL</sequence>